<dbReference type="Gene3D" id="2.60.40.10">
    <property type="entry name" value="Immunoglobulins"/>
    <property type="match status" value="1"/>
</dbReference>
<comment type="caution">
    <text evidence="2">The sequence shown here is derived from an EMBL/GenBank/DDBJ whole genome shotgun (WGS) entry which is preliminary data.</text>
</comment>
<dbReference type="SMART" id="SM00408">
    <property type="entry name" value="IGc2"/>
    <property type="match status" value="1"/>
</dbReference>
<dbReference type="InterPro" id="IPR003598">
    <property type="entry name" value="Ig_sub2"/>
</dbReference>
<dbReference type="AlphaFoldDB" id="A0A8X6SMU6"/>
<sequence>MIKLYLKNGIVYLFSVSITFWGTPEHQTGKEGTDFMVMCNVRSDPSPIISWYVNGSLILDGPKYTITEDGLYIRSLKPTDYGNYTCRAFLVTPHTSQMKDKDITVHVHCTDFPEVINSIVVVKIPNPTDISLVWVPF</sequence>
<dbReference type="Proteomes" id="UP000887159">
    <property type="component" value="Unassembled WGS sequence"/>
</dbReference>
<protein>
    <submittedName>
        <fullName evidence="2">Ig-like domain-containing protein</fullName>
    </submittedName>
</protein>
<accession>A0A8X6SMU6</accession>
<dbReference type="SMART" id="SM00409">
    <property type="entry name" value="IG"/>
    <property type="match status" value="1"/>
</dbReference>
<gene>
    <name evidence="2" type="primary">AVEN_88850_1</name>
    <name evidence="2" type="ORF">TNCV_1021181</name>
</gene>
<keyword evidence="3" id="KW-1185">Reference proteome</keyword>
<proteinExistence type="predicted"/>
<dbReference type="Pfam" id="PF13927">
    <property type="entry name" value="Ig_3"/>
    <property type="match status" value="1"/>
</dbReference>
<dbReference type="SUPFAM" id="SSF48726">
    <property type="entry name" value="Immunoglobulin"/>
    <property type="match status" value="1"/>
</dbReference>
<dbReference type="EMBL" id="BMAU01021328">
    <property type="protein sequence ID" value="GFY14353.1"/>
    <property type="molecule type" value="Genomic_DNA"/>
</dbReference>
<evidence type="ECO:0000313" key="2">
    <source>
        <dbReference type="EMBL" id="GFY14353.1"/>
    </source>
</evidence>
<dbReference type="InterPro" id="IPR036179">
    <property type="entry name" value="Ig-like_dom_sf"/>
</dbReference>
<organism evidence="2 3">
    <name type="scientific">Trichonephila clavipes</name>
    <name type="common">Golden silk orbweaver</name>
    <name type="synonym">Nephila clavipes</name>
    <dbReference type="NCBI Taxonomy" id="2585209"/>
    <lineage>
        <taxon>Eukaryota</taxon>
        <taxon>Metazoa</taxon>
        <taxon>Ecdysozoa</taxon>
        <taxon>Arthropoda</taxon>
        <taxon>Chelicerata</taxon>
        <taxon>Arachnida</taxon>
        <taxon>Araneae</taxon>
        <taxon>Araneomorphae</taxon>
        <taxon>Entelegynae</taxon>
        <taxon>Araneoidea</taxon>
        <taxon>Nephilidae</taxon>
        <taxon>Trichonephila</taxon>
    </lineage>
</organism>
<dbReference type="InterPro" id="IPR007110">
    <property type="entry name" value="Ig-like_dom"/>
</dbReference>
<evidence type="ECO:0000313" key="3">
    <source>
        <dbReference type="Proteomes" id="UP000887159"/>
    </source>
</evidence>
<evidence type="ECO:0000259" key="1">
    <source>
        <dbReference type="PROSITE" id="PS50835"/>
    </source>
</evidence>
<dbReference type="InterPro" id="IPR003599">
    <property type="entry name" value="Ig_sub"/>
</dbReference>
<feature type="domain" description="Ig-like" evidence="1">
    <location>
        <begin position="31"/>
        <end position="104"/>
    </location>
</feature>
<dbReference type="PROSITE" id="PS50835">
    <property type="entry name" value="IG_LIKE"/>
    <property type="match status" value="1"/>
</dbReference>
<dbReference type="InterPro" id="IPR013783">
    <property type="entry name" value="Ig-like_fold"/>
</dbReference>
<name>A0A8X6SMU6_TRICX</name>
<reference evidence="2" key="1">
    <citation type="submission" date="2020-08" db="EMBL/GenBank/DDBJ databases">
        <title>Multicomponent nature underlies the extraordinary mechanical properties of spider dragline silk.</title>
        <authorList>
            <person name="Kono N."/>
            <person name="Nakamura H."/>
            <person name="Mori M."/>
            <person name="Yoshida Y."/>
            <person name="Ohtoshi R."/>
            <person name="Malay A.D."/>
            <person name="Moran D.A.P."/>
            <person name="Tomita M."/>
            <person name="Numata K."/>
            <person name="Arakawa K."/>
        </authorList>
    </citation>
    <scope>NUCLEOTIDE SEQUENCE</scope>
</reference>